<dbReference type="AlphaFoldDB" id="A0A4Q7KW44"/>
<dbReference type="EMBL" id="SGWQ01000003">
    <property type="protein sequence ID" value="RZS41278.1"/>
    <property type="molecule type" value="Genomic_DNA"/>
</dbReference>
<keyword evidence="2" id="KW-0812">Transmembrane</keyword>
<feature type="compositionally biased region" description="Low complexity" evidence="1">
    <location>
        <begin position="107"/>
        <end position="148"/>
    </location>
</feature>
<sequence length="190" mass="20139">MGSIIKWFLAGVIGLGMIVGGIVMLSDDTVKCGSQTMREGQSCKETSRGGSTKERDVDEQRSDNKSTGWLLTGFGSLLTLGGFGWGTQELRQRGKVKAALAGVSAQPQAGGFAQQPVQQQGPPSGGFPQQHVPQGQPYPQQGYPQQQGYPPPGYGPPPPGYGPPQQPQQYPQQYPQPGYGPQQPFGPGGR</sequence>
<protein>
    <submittedName>
        <fullName evidence="3">Uncharacterized protein</fullName>
    </submittedName>
</protein>
<gene>
    <name evidence="3" type="ORF">EV193_103600</name>
</gene>
<reference evidence="3 4" key="1">
    <citation type="submission" date="2019-02" db="EMBL/GenBank/DDBJ databases">
        <title>Genomic Encyclopedia of Type Strains, Phase IV (KMG-IV): sequencing the most valuable type-strain genomes for metagenomic binning, comparative biology and taxonomic classification.</title>
        <authorList>
            <person name="Goeker M."/>
        </authorList>
    </citation>
    <scope>NUCLEOTIDE SEQUENCE [LARGE SCALE GENOMIC DNA]</scope>
    <source>
        <strain evidence="3 4">DSM 101727</strain>
    </source>
</reference>
<feature type="compositionally biased region" description="Basic and acidic residues" evidence="1">
    <location>
        <begin position="41"/>
        <end position="64"/>
    </location>
</feature>
<comment type="caution">
    <text evidence="3">The sequence shown here is derived from an EMBL/GenBank/DDBJ whole genome shotgun (WGS) entry which is preliminary data.</text>
</comment>
<evidence type="ECO:0000256" key="1">
    <source>
        <dbReference type="SAM" id="MobiDB-lite"/>
    </source>
</evidence>
<evidence type="ECO:0000256" key="2">
    <source>
        <dbReference type="SAM" id="Phobius"/>
    </source>
</evidence>
<dbReference type="RefSeq" id="WP_130344210.1">
    <property type="nucleotide sequence ID" value="NZ_SGWQ01000003.1"/>
</dbReference>
<evidence type="ECO:0000313" key="3">
    <source>
        <dbReference type="EMBL" id="RZS41278.1"/>
    </source>
</evidence>
<accession>A0A4Q7KW44</accession>
<keyword evidence="2" id="KW-1133">Transmembrane helix</keyword>
<dbReference type="Proteomes" id="UP000294257">
    <property type="component" value="Unassembled WGS sequence"/>
</dbReference>
<feature type="compositionally biased region" description="Pro residues" evidence="1">
    <location>
        <begin position="149"/>
        <end position="166"/>
    </location>
</feature>
<dbReference type="OrthoDB" id="3638588at2"/>
<proteinExistence type="predicted"/>
<feature type="compositionally biased region" description="Low complexity" evidence="1">
    <location>
        <begin position="167"/>
        <end position="190"/>
    </location>
</feature>
<organism evidence="3 4">
    <name type="scientific">Herbihabitans rhizosphaerae</name>
    <dbReference type="NCBI Taxonomy" id="1872711"/>
    <lineage>
        <taxon>Bacteria</taxon>
        <taxon>Bacillati</taxon>
        <taxon>Actinomycetota</taxon>
        <taxon>Actinomycetes</taxon>
        <taxon>Pseudonocardiales</taxon>
        <taxon>Pseudonocardiaceae</taxon>
        <taxon>Herbihabitans</taxon>
    </lineage>
</organism>
<evidence type="ECO:0000313" key="4">
    <source>
        <dbReference type="Proteomes" id="UP000294257"/>
    </source>
</evidence>
<feature type="region of interest" description="Disordered" evidence="1">
    <location>
        <begin position="107"/>
        <end position="190"/>
    </location>
</feature>
<keyword evidence="4" id="KW-1185">Reference proteome</keyword>
<keyword evidence="2" id="KW-0472">Membrane</keyword>
<feature type="transmembrane region" description="Helical" evidence="2">
    <location>
        <begin position="68"/>
        <end position="87"/>
    </location>
</feature>
<name>A0A4Q7KW44_9PSEU</name>
<feature type="transmembrane region" description="Helical" evidence="2">
    <location>
        <begin position="7"/>
        <end position="25"/>
    </location>
</feature>
<feature type="region of interest" description="Disordered" evidence="1">
    <location>
        <begin position="35"/>
        <end position="66"/>
    </location>
</feature>